<dbReference type="InterPro" id="IPR039672">
    <property type="entry name" value="MFS_2"/>
</dbReference>
<dbReference type="Pfam" id="PF13347">
    <property type="entry name" value="MFS_2"/>
    <property type="match status" value="1"/>
</dbReference>
<comment type="caution">
    <text evidence="2">The sequence shown here is derived from an EMBL/GenBank/DDBJ whole genome shotgun (WGS) entry which is preliminary data.</text>
</comment>
<feature type="transmembrane region" description="Helical" evidence="1">
    <location>
        <begin position="412"/>
        <end position="434"/>
    </location>
</feature>
<feature type="transmembrane region" description="Helical" evidence="1">
    <location>
        <begin position="324"/>
        <end position="347"/>
    </location>
</feature>
<organism evidence="2 3">
    <name type="scientific">Georgenia ruanii</name>
    <dbReference type="NCBI Taxonomy" id="348442"/>
    <lineage>
        <taxon>Bacteria</taxon>
        <taxon>Bacillati</taxon>
        <taxon>Actinomycetota</taxon>
        <taxon>Actinomycetes</taxon>
        <taxon>Micrococcales</taxon>
        <taxon>Bogoriellaceae</taxon>
        <taxon>Georgenia</taxon>
    </lineage>
</organism>
<dbReference type="GO" id="GO:0015293">
    <property type="term" value="F:symporter activity"/>
    <property type="evidence" value="ECO:0007669"/>
    <property type="project" value="InterPro"/>
</dbReference>
<feature type="transmembrane region" description="Helical" evidence="1">
    <location>
        <begin position="300"/>
        <end position="318"/>
    </location>
</feature>
<dbReference type="EMBL" id="WHPD01001268">
    <property type="protein sequence ID" value="MPV88173.1"/>
    <property type="molecule type" value="Genomic_DNA"/>
</dbReference>
<dbReference type="PANTHER" id="PTHR11328">
    <property type="entry name" value="MAJOR FACILITATOR SUPERFAMILY DOMAIN-CONTAINING PROTEIN"/>
    <property type="match status" value="1"/>
</dbReference>
<protein>
    <submittedName>
        <fullName evidence="2">MFS transporter</fullName>
    </submittedName>
</protein>
<proteinExistence type="predicted"/>
<evidence type="ECO:0000313" key="2">
    <source>
        <dbReference type="EMBL" id="MPV88173.1"/>
    </source>
</evidence>
<feature type="transmembrane region" description="Helical" evidence="1">
    <location>
        <begin position="186"/>
        <end position="205"/>
    </location>
</feature>
<dbReference type="PANTHER" id="PTHR11328:SF39">
    <property type="entry name" value="2,3-DIHYDROXYPROPANE-1-SULFONATE EXPORTER-RELATED"/>
    <property type="match status" value="1"/>
</dbReference>
<gene>
    <name evidence="2" type="ORF">GB882_05785</name>
</gene>
<feature type="transmembrane region" description="Helical" evidence="1">
    <location>
        <begin position="88"/>
        <end position="110"/>
    </location>
</feature>
<keyword evidence="1" id="KW-0812">Transmembrane</keyword>
<dbReference type="Proteomes" id="UP000429644">
    <property type="component" value="Unassembled WGS sequence"/>
</dbReference>
<dbReference type="CDD" id="cd17332">
    <property type="entry name" value="MFS_MelB_like"/>
    <property type="match status" value="1"/>
</dbReference>
<feature type="transmembrane region" description="Helical" evidence="1">
    <location>
        <begin position="39"/>
        <end position="63"/>
    </location>
</feature>
<dbReference type="GO" id="GO:0008643">
    <property type="term" value="P:carbohydrate transport"/>
    <property type="evidence" value="ECO:0007669"/>
    <property type="project" value="InterPro"/>
</dbReference>
<accession>A0A7J9UUZ5</accession>
<dbReference type="SUPFAM" id="SSF103473">
    <property type="entry name" value="MFS general substrate transporter"/>
    <property type="match status" value="1"/>
</dbReference>
<keyword evidence="1" id="KW-1133">Transmembrane helix</keyword>
<dbReference type="GO" id="GO:0006814">
    <property type="term" value="P:sodium ion transport"/>
    <property type="evidence" value="ECO:0007669"/>
    <property type="project" value="InterPro"/>
</dbReference>
<reference evidence="2 3" key="1">
    <citation type="submission" date="2019-10" db="EMBL/GenBank/DDBJ databases">
        <title>Georgenia wutianyii sp. nov. and Georgenia yuyongxinii sp. nov. isolated from plateau pika (Ochotona curzoniae) in the Qinghai-Tibet plateau of China.</title>
        <authorList>
            <person name="Tian Z."/>
        </authorList>
    </citation>
    <scope>NUCLEOTIDE SEQUENCE [LARGE SCALE GENOMIC DNA]</scope>
    <source>
        <strain evidence="2 3">JCM 15130</strain>
    </source>
</reference>
<dbReference type="InterPro" id="IPR036259">
    <property type="entry name" value="MFS_trans_sf"/>
</dbReference>
<dbReference type="Gene3D" id="1.20.1250.20">
    <property type="entry name" value="MFS general substrate transporter like domains"/>
    <property type="match status" value="2"/>
</dbReference>
<feature type="transmembrane region" description="Helical" evidence="1">
    <location>
        <begin position="116"/>
        <end position="135"/>
    </location>
</feature>
<evidence type="ECO:0000256" key="1">
    <source>
        <dbReference type="SAM" id="Phobius"/>
    </source>
</evidence>
<keyword evidence="3" id="KW-1185">Reference proteome</keyword>
<feature type="transmembrane region" description="Helical" evidence="1">
    <location>
        <begin position="235"/>
        <end position="255"/>
    </location>
</feature>
<feature type="transmembrane region" description="Helical" evidence="1">
    <location>
        <begin position="267"/>
        <end position="288"/>
    </location>
</feature>
<dbReference type="InterPro" id="IPR001927">
    <property type="entry name" value="Na/Gal_symport"/>
</dbReference>
<sequence>MSTEAPSRPRDLTVRDYLGYAGGDAANNLTFMMASLFLLLYYTDVVGLSAAVAGAILLVVRVWQAVTDLVAGRVVDLTTTRWGRFRPYFLFCGAPLMLLGVALFSVPGRLSDGGAALYAMVSYAVFGLAYSFVNIPYGSVASAMTELPQERARLSSYRAVGQALATVILAFVVAPQIQSSPDLQRSFTTVMIAFGVVGLLLYVTLFRTVRETVPRDTTPVTLRQTLAAIGRNRPLLMLCLSAIFVLTGMFVLQTTQVYYARDVLGNANFTIALTVMTVLGQFAMVPVVPRLVARSGKKAAYIAAGVLTALGGVGIALSPPAAPVAAIVSFGVYGLGIAAIQALMWALEADTVEYGEWDAGVRTEGSNYAALSFTRKVGQGIGGGLAAWGLGVSGYVAGAATQRQESLIAIRYLTGFAPTIFVGLGAVVMLAYPLSEARFQQMLDDVVARRAARTRGAAPGDAAGEAPVG</sequence>
<dbReference type="GO" id="GO:0005886">
    <property type="term" value="C:plasma membrane"/>
    <property type="evidence" value="ECO:0007669"/>
    <property type="project" value="TreeGrafter"/>
</dbReference>
<feature type="transmembrane region" description="Helical" evidence="1">
    <location>
        <begin position="156"/>
        <end position="174"/>
    </location>
</feature>
<keyword evidence="1" id="KW-0472">Membrane</keyword>
<name>A0A7J9UUZ5_9MICO</name>
<dbReference type="NCBIfam" id="TIGR00792">
    <property type="entry name" value="gph"/>
    <property type="match status" value="1"/>
</dbReference>
<evidence type="ECO:0000313" key="3">
    <source>
        <dbReference type="Proteomes" id="UP000429644"/>
    </source>
</evidence>
<dbReference type="AlphaFoldDB" id="A0A7J9UUZ5"/>